<reference evidence="8 9" key="1">
    <citation type="submission" date="2016-10" db="EMBL/GenBank/DDBJ databases">
        <authorList>
            <person name="de Groot N.N."/>
        </authorList>
    </citation>
    <scope>NUCLEOTIDE SEQUENCE [LARGE SCALE GENOMIC DNA]</scope>
    <source>
        <strain evidence="8 9">DSM 23126</strain>
    </source>
</reference>
<keyword evidence="3" id="KW-0378">Hydrolase</keyword>
<keyword evidence="5" id="KW-0472">Membrane</keyword>
<protein>
    <submittedName>
        <fullName evidence="8">Small GTP-binding protein domain-containing protein</fullName>
    </submittedName>
</protein>
<dbReference type="PANTHER" id="PTHR10465">
    <property type="entry name" value="TRANSMEMBRANE GTPASE FZO1"/>
    <property type="match status" value="1"/>
</dbReference>
<feature type="coiled-coil region" evidence="6">
    <location>
        <begin position="481"/>
        <end position="515"/>
    </location>
</feature>
<proteinExistence type="predicted"/>
<dbReference type="InterPro" id="IPR027094">
    <property type="entry name" value="Mitofusin_fam"/>
</dbReference>
<dbReference type="GO" id="GO:0003924">
    <property type="term" value="F:GTPase activity"/>
    <property type="evidence" value="ECO:0007669"/>
    <property type="project" value="InterPro"/>
</dbReference>
<evidence type="ECO:0000256" key="5">
    <source>
        <dbReference type="ARBA" id="ARBA00023136"/>
    </source>
</evidence>
<evidence type="ECO:0000259" key="7">
    <source>
        <dbReference type="Pfam" id="PF00350"/>
    </source>
</evidence>
<keyword evidence="9" id="KW-1185">Reference proteome</keyword>
<dbReference type="Gene3D" id="3.40.50.300">
    <property type="entry name" value="P-loop containing nucleotide triphosphate hydrolases"/>
    <property type="match status" value="2"/>
</dbReference>
<dbReference type="SUPFAM" id="SSF52540">
    <property type="entry name" value="P-loop containing nucleoside triphosphate hydrolases"/>
    <property type="match status" value="2"/>
</dbReference>
<keyword evidence="2" id="KW-0547">Nucleotide-binding</keyword>
<dbReference type="PANTHER" id="PTHR10465:SF0">
    <property type="entry name" value="SARCALUMENIN"/>
    <property type="match status" value="1"/>
</dbReference>
<dbReference type="Pfam" id="PF00350">
    <property type="entry name" value="Dynamin_N"/>
    <property type="match status" value="2"/>
</dbReference>
<evidence type="ECO:0000313" key="8">
    <source>
        <dbReference type="EMBL" id="SDW16317.1"/>
    </source>
</evidence>
<feature type="domain" description="Dynamin N-terminal" evidence="7">
    <location>
        <begin position="40"/>
        <end position="194"/>
    </location>
</feature>
<comment type="subcellular location">
    <subcellularLocation>
        <location evidence="1">Membrane</location>
    </subcellularLocation>
</comment>
<feature type="coiled-coil region" evidence="6">
    <location>
        <begin position="915"/>
        <end position="942"/>
    </location>
</feature>
<dbReference type="OrthoDB" id="5477114at2"/>
<dbReference type="GO" id="GO:0016020">
    <property type="term" value="C:membrane"/>
    <property type="evidence" value="ECO:0007669"/>
    <property type="project" value="UniProtKB-SubCell"/>
</dbReference>
<accession>A0A1H2RA89</accession>
<organism evidence="8 9">
    <name type="scientific">Marinococcus luteus</name>
    <dbReference type="NCBI Taxonomy" id="1122204"/>
    <lineage>
        <taxon>Bacteria</taxon>
        <taxon>Bacillati</taxon>
        <taxon>Bacillota</taxon>
        <taxon>Bacilli</taxon>
        <taxon>Bacillales</taxon>
        <taxon>Bacillaceae</taxon>
        <taxon>Marinococcus</taxon>
    </lineage>
</organism>
<dbReference type="InterPro" id="IPR045063">
    <property type="entry name" value="Dynamin_N"/>
</dbReference>
<dbReference type="InterPro" id="IPR027417">
    <property type="entry name" value="P-loop_NTPase"/>
</dbReference>
<gene>
    <name evidence="8" type="ORF">SAMN05421781_0668</name>
</gene>
<evidence type="ECO:0000256" key="2">
    <source>
        <dbReference type="ARBA" id="ARBA00022741"/>
    </source>
</evidence>
<dbReference type="GO" id="GO:0005525">
    <property type="term" value="F:GTP binding"/>
    <property type="evidence" value="ECO:0007669"/>
    <property type="project" value="UniProtKB-KW"/>
</dbReference>
<keyword evidence="6" id="KW-0175">Coiled coil</keyword>
<name>A0A1H2RA89_9BACI</name>
<evidence type="ECO:0000256" key="4">
    <source>
        <dbReference type="ARBA" id="ARBA00023134"/>
    </source>
</evidence>
<evidence type="ECO:0000256" key="1">
    <source>
        <dbReference type="ARBA" id="ARBA00004370"/>
    </source>
</evidence>
<sequence length="1180" mass="136154">MAYTSGWEQQWLQTDMHLDPAETAMLEDVQEKIEHPYFEVAFCGHFSAGKSTVLNGLLQNDLLPASPIPTSANIISIENGELGLEVETSEGQTKTWEADIPWGQVQKWGRDGADIRSLRMQAPLPFLGSYSRMVDTPGVDSTDPLHQAVTMERLLSTDAVIYVTDYNHAQSETNIRFLQQLTAEGKPIIFVVNQMDKHREEEITLRSYRNQIAATLERNQVHVLATYYISMRDEQHPDNELKTFSSHVRSLLYHGSELLERSEERMRQTVLSRIRDRLREEQQTALEDWQERADHAGVPAQLIDENAQPDSQERWNSWFREWKRTLDQAHLFPASTVDKARDWLESWQPGFKAGSLFNKKRKTEEARRERADALLADINENIKASLTFHVRELLQPEKQDASSHSADYVDQVQNIDVQLERADLEAFIPEGETGRQYVFQVTDQLAGVITRRFKDQAEPLLEEKERVLTSAAGPALTEAEQTKLNELQNGWKEEKERLEQEIAQVERQMESVSARREWEQEIRHMMSEEAPSDVPEISISREDEAVEEQESASPGQKELPSYREEIQMVEAFAAESSESSLIEEEKKHLQRLCENLQNQELHVSVFGAFSAGKSSFINALLGAPALPVSPHPTTAAVNIVRAPQKDCTHGTVILQLKDEAFLDEEIQAVSKELGEVYTLASIQKWRKPNHTRDARMETYSQYMFTLQESVKKHHSSLGETRTIGMEDWGSWVADEQKACLVKQVTLYYESYWTSRGLVLTDTPGVNSIHGRHTNVAFDHLRQSDAIFYVTYFNHAFSDADERFIQQLSRANEEFEQNKLYFLINAADLARDDNERRQVVNHVRGQLRQNGFEEPFLLPVSSQRGLQEKQQGGEDDMFSAFESYLSGQIWQELLVVQQQYVVEQALNLKEQLGRALQVQKHDAKSVAAEAERLKQKLGQYEEVPERFHMERLRKELVSDTEERLIHVRKRLYLFYQDYFNKVVNPVTIDGSSRKEQRRQLTGRLMEIKEEILVQAGQERETAFIRLEELMKRQLKQEAEEQYREVQADFPMFQVPDAGRSFIPKPEKTLDLEVDAKAFETYFRSAKDFFVHQEIKTLKEAYGENIQSAAAEVTKEVAQELEAKIEDGVIAASDYIYAEHKQALDKEFERLSTWYDQSYYSVLQTEWEKLAPLTGKEDHVQV</sequence>
<dbReference type="STRING" id="1122204.SAMN05421781_0668"/>
<dbReference type="CDD" id="cd09912">
    <property type="entry name" value="DLP_2"/>
    <property type="match status" value="1"/>
</dbReference>
<evidence type="ECO:0000256" key="6">
    <source>
        <dbReference type="SAM" id="Coils"/>
    </source>
</evidence>
<feature type="domain" description="Dynamin N-terminal" evidence="7">
    <location>
        <begin position="603"/>
        <end position="814"/>
    </location>
</feature>
<dbReference type="AlphaFoldDB" id="A0A1H2RA89"/>
<dbReference type="EMBL" id="FNNC01000001">
    <property type="protein sequence ID" value="SDW16317.1"/>
    <property type="molecule type" value="Genomic_DNA"/>
</dbReference>
<dbReference type="Proteomes" id="UP000199488">
    <property type="component" value="Unassembled WGS sequence"/>
</dbReference>
<evidence type="ECO:0000313" key="9">
    <source>
        <dbReference type="Proteomes" id="UP000199488"/>
    </source>
</evidence>
<keyword evidence="4" id="KW-0342">GTP-binding</keyword>
<evidence type="ECO:0000256" key="3">
    <source>
        <dbReference type="ARBA" id="ARBA00022801"/>
    </source>
</evidence>
<dbReference type="RefSeq" id="WP_091611120.1">
    <property type="nucleotide sequence ID" value="NZ_FNNC01000001.1"/>
</dbReference>